<dbReference type="VEuPathDB" id="GiardiaDB:GL50581_3091"/>
<dbReference type="Proteomes" id="UP000018320">
    <property type="component" value="Unassembled WGS sequence"/>
</dbReference>
<keyword evidence="2" id="KW-0012">Acyltransferase</keyword>
<dbReference type="GO" id="GO:0016746">
    <property type="term" value="F:acyltransferase activity"/>
    <property type="evidence" value="ECO:0007669"/>
    <property type="project" value="UniProtKB-KW"/>
</dbReference>
<dbReference type="VEuPathDB" id="GiardiaDB:DHA2_154696"/>
<evidence type="ECO:0000313" key="3">
    <source>
        <dbReference type="Proteomes" id="UP000018320"/>
    </source>
</evidence>
<keyword evidence="2" id="KW-0808">Transferase</keyword>
<sequence length="114" mass="12311">SAFLGCSAGVHTAGPEAKESLRGPDPHHERKIVPPDPREQAVSLYLGDHSEDVCPLAGHTCWLCGLPCESAKQLTEHLREANDDRHRVLGDDKLIIPSHIPNQTAAMLIHQGAA</sequence>
<proteinExistence type="predicted"/>
<organism evidence="2 3">
    <name type="scientific">Giardia intestinalis</name>
    <name type="common">Giardia lamblia</name>
    <dbReference type="NCBI Taxonomy" id="5741"/>
    <lineage>
        <taxon>Eukaryota</taxon>
        <taxon>Metamonada</taxon>
        <taxon>Diplomonadida</taxon>
        <taxon>Hexamitidae</taxon>
        <taxon>Giardiinae</taxon>
        <taxon>Giardia</taxon>
    </lineage>
</organism>
<reference evidence="3" key="1">
    <citation type="submission" date="2012-02" db="EMBL/GenBank/DDBJ databases">
        <title>Genome sequencing of Giardia lamblia Genotypes A2 and B isolates (DH and GS) and comparative analysis with the genomes of Genotypes A1 and E (WB and Pig).</title>
        <authorList>
            <person name="Adam R."/>
            <person name="Dahlstrom E."/>
            <person name="Martens C."/>
            <person name="Bruno D."/>
            <person name="Barbian K."/>
            <person name="Porcella S.F."/>
            <person name="Nash T."/>
        </authorList>
    </citation>
    <scope>NUCLEOTIDE SEQUENCE</scope>
    <source>
        <strain evidence="3">DH</strain>
    </source>
</reference>
<accession>V6T8A5</accession>
<reference evidence="2 3" key="2">
    <citation type="journal article" date="2013" name="Genome Biol. Evol.">
        <title>Genome sequencing of Giardia lamblia genotypes A2 and B isolates (DH and GS) and comparative analysis with the genomes of genotypes A1 and E (WB and Pig).</title>
        <authorList>
            <person name="Adam R.D."/>
            <person name="Dahlstrom E.W."/>
            <person name="Martens C.A."/>
            <person name="Bruno D.P."/>
            <person name="Barbian K.D."/>
            <person name="Ricklefs S.M."/>
            <person name="Hernandez M.M."/>
            <person name="Narla N.P."/>
            <person name="Patel R.B."/>
            <person name="Porcella S.F."/>
            <person name="Nash T.E."/>
        </authorList>
    </citation>
    <scope>NUCLEOTIDE SEQUENCE [LARGE SCALE GENOMIC DNA]</scope>
    <source>
        <strain evidence="2 3">DH</strain>
    </source>
</reference>
<feature type="compositionally biased region" description="Basic and acidic residues" evidence="1">
    <location>
        <begin position="16"/>
        <end position="34"/>
    </location>
</feature>
<dbReference type="AlphaFoldDB" id="V6T8A5"/>
<feature type="non-terminal residue" evidence="2">
    <location>
        <position position="1"/>
    </location>
</feature>
<comment type="caution">
    <text evidence="2">The sequence shown here is derived from an EMBL/GenBank/DDBJ whole genome shotgun (WGS) entry which is preliminary data.</text>
</comment>
<feature type="region of interest" description="Disordered" evidence="1">
    <location>
        <begin position="1"/>
        <end position="34"/>
    </location>
</feature>
<protein>
    <submittedName>
        <fullName evidence="2">Dihydrolipoamide acyltransferase</fullName>
    </submittedName>
</protein>
<gene>
    <name evidence="2" type="ORF">DHA2_154696</name>
</gene>
<name>V6T8A5_GIAIN</name>
<evidence type="ECO:0000256" key="1">
    <source>
        <dbReference type="SAM" id="MobiDB-lite"/>
    </source>
</evidence>
<evidence type="ECO:0000313" key="2">
    <source>
        <dbReference type="EMBL" id="ESU34682.1"/>
    </source>
</evidence>
<dbReference type="EMBL" id="AHGT01000194">
    <property type="protein sequence ID" value="ESU34682.1"/>
    <property type="molecule type" value="Genomic_DNA"/>
</dbReference>